<dbReference type="EMBL" id="KV449046">
    <property type="protein sequence ID" value="OAX32323.1"/>
    <property type="molecule type" value="Genomic_DNA"/>
</dbReference>
<organism evidence="2 3">
    <name type="scientific">Rhizopogon vinicolor AM-OR11-026</name>
    <dbReference type="NCBI Taxonomy" id="1314800"/>
    <lineage>
        <taxon>Eukaryota</taxon>
        <taxon>Fungi</taxon>
        <taxon>Dikarya</taxon>
        <taxon>Basidiomycota</taxon>
        <taxon>Agaricomycotina</taxon>
        <taxon>Agaricomycetes</taxon>
        <taxon>Agaricomycetidae</taxon>
        <taxon>Boletales</taxon>
        <taxon>Suillineae</taxon>
        <taxon>Rhizopogonaceae</taxon>
        <taxon>Rhizopogon</taxon>
    </lineage>
</organism>
<dbReference type="AlphaFoldDB" id="A0A1B7MI89"/>
<name>A0A1B7MI89_9AGAM</name>
<dbReference type="InterPro" id="IPR032675">
    <property type="entry name" value="LRR_dom_sf"/>
</dbReference>
<dbReference type="Gene3D" id="3.80.10.10">
    <property type="entry name" value="Ribonuclease Inhibitor"/>
    <property type="match status" value="1"/>
</dbReference>
<dbReference type="InParanoid" id="A0A1B7MI89"/>
<dbReference type="Gene3D" id="1.20.1280.50">
    <property type="match status" value="1"/>
</dbReference>
<dbReference type="Proteomes" id="UP000092154">
    <property type="component" value="Unassembled WGS sequence"/>
</dbReference>
<gene>
    <name evidence="2" type="ORF">K503DRAFT_776781</name>
</gene>
<evidence type="ECO:0000313" key="2">
    <source>
        <dbReference type="EMBL" id="OAX32323.1"/>
    </source>
</evidence>
<dbReference type="STRING" id="1314800.A0A1B7MI89"/>
<sequence length="439" mass="50088">MHAIEVKANSEVKLCPASEIIGALQNILASSQPIIPDIEIPYSRTRFNSNTNLSGSESVIGQEQSTGTIITECQQQLDAVLHEISDLDIVMDKIEHLRQQLMEKRDRITQSMTLHKGLSSALPRFPTEVLCQIFVYCLPETDYPEMSPELAPILLTRICWRWREIAVGMPSLWRRLSVDVRSRKHQLAAGFCYDLWLKRSRGRPLSLAIRYRDSDETKVRSLLQPYMKQVSSIVFPNATVYQFLALNLPALQELAIENIYCDDAQSIVRLPYTLRSLRLKGGYGLNFQQSYSSNPIWAQLTNLEISVNNAYTFLRLLPLCLNLSSAMLILPPYDNDVQPDLDPCMHTKLQSLSISRCYNVTFPHSYSYLFNGLSLPNLRVLHWDAYGTWPHEEFKAFLARSNCPLERLTFGRKAMRVETVEYIALIPSLEIAVESNLLG</sequence>
<accession>A0A1B7MI89</accession>
<feature type="domain" description="F-box" evidence="1">
    <location>
        <begin position="126"/>
        <end position="177"/>
    </location>
</feature>
<reference evidence="2 3" key="1">
    <citation type="submission" date="2016-06" db="EMBL/GenBank/DDBJ databases">
        <title>Comparative genomics of the ectomycorrhizal sister species Rhizopogon vinicolor and Rhizopogon vesiculosus (Basidiomycota: Boletales) reveals a divergence of the mating type B locus.</title>
        <authorList>
            <consortium name="DOE Joint Genome Institute"/>
            <person name="Mujic A.B."/>
            <person name="Kuo A."/>
            <person name="Tritt A."/>
            <person name="Lipzen A."/>
            <person name="Chen C."/>
            <person name="Johnson J."/>
            <person name="Sharma A."/>
            <person name="Barry K."/>
            <person name="Grigoriev I.V."/>
            <person name="Spatafora J.W."/>
        </authorList>
    </citation>
    <scope>NUCLEOTIDE SEQUENCE [LARGE SCALE GENOMIC DNA]</scope>
    <source>
        <strain evidence="2 3">AM-OR11-026</strain>
    </source>
</reference>
<evidence type="ECO:0000259" key="1">
    <source>
        <dbReference type="Pfam" id="PF12937"/>
    </source>
</evidence>
<dbReference type="OrthoDB" id="3253362at2759"/>
<protein>
    <recommendedName>
        <fullName evidence="1">F-box domain-containing protein</fullName>
    </recommendedName>
</protein>
<proteinExistence type="predicted"/>
<evidence type="ECO:0000313" key="3">
    <source>
        <dbReference type="Proteomes" id="UP000092154"/>
    </source>
</evidence>
<dbReference type="InterPro" id="IPR001810">
    <property type="entry name" value="F-box_dom"/>
</dbReference>
<keyword evidence="3" id="KW-1185">Reference proteome</keyword>
<dbReference type="SUPFAM" id="SSF52047">
    <property type="entry name" value="RNI-like"/>
    <property type="match status" value="1"/>
</dbReference>
<dbReference type="Pfam" id="PF12937">
    <property type="entry name" value="F-box-like"/>
    <property type="match status" value="1"/>
</dbReference>